<evidence type="ECO:0000313" key="3">
    <source>
        <dbReference type="Proteomes" id="UP000214603"/>
    </source>
</evidence>
<reference evidence="3" key="1">
    <citation type="submission" date="2017-06" db="EMBL/GenBank/DDBJ databases">
        <title>Herbaspirillum phytohormonus sp. nov., isolated from the root nodule of Robinia pseudoacacia in lead-zinc mine.</title>
        <authorList>
            <person name="Fan M."/>
            <person name="Lin Y."/>
        </authorList>
    </citation>
    <scope>NUCLEOTIDE SEQUENCE [LARGE SCALE GENOMIC DNA]</scope>
    <source>
        <strain evidence="3">SC-089</strain>
    </source>
</reference>
<dbReference type="RefSeq" id="WP_088603538.1">
    <property type="nucleotide sequence ID" value="NZ_NJIH01000006.1"/>
</dbReference>
<feature type="domain" description="SnoaL-like" evidence="1">
    <location>
        <begin position="5"/>
        <end position="135"/>
    </location>
</feature>
<dbReference type="OrthoDB" id="1492465at2"/>
<dbReference type="Pfam" id="PF13577">
    <property type="entry name" value="SnoaL_4"/>
    <property type="match status" value="1"/>
</dbReference>
<sequence>MDIKTLADRAEIHDVIARYFRGIDSGSKELVRACFADDIQVLYDGRPPEHGIDAVMGSLRTFQRIAKGEMQITMHFMGNFNLVRLDGQSAETETYAVAFMVPPPEIDDQMAIRGLRYIDSLRRADDGRWLICQRRHILDWSFKAPPVFASSLANRITAGR</sequence>
<dbReference type="InterPro" id="IPR037401">
    <property type="entry name" value="SnoaL-like"/>
</dbReference>
<dbReference type="Gene3D" id="3.10.450.50">
    <property type="match status" value="1"/>
</dbReference>
<dbReference type="EMBL" id="NJIH01000006">
    <property type="protein sequence ID" value="OWT60281.1"/>
    <property type="molecule type" value="Genomic_DNA"/>
</dbReference>
<keyword evidence="3" id="KW-1185">Reference proteome</keyword>
<name>A0A225MLA0_9BURK</name>
<dbReference type="SUPFAM" id="SSF54427">
    <property type="entry name" value="NTF2-like"/>
    <property type="match status" value="1"/>
</dbReference>
<gene>
    <name evidence="2" type="ORF">CEY11_11550</name>
</gene>
<dbReference type="CDD" id="cd00531">
    <property type="entry name" value="NTF2_like"/>
    <property type="match status" value="1"/>
</dbReference>
<dbReference type="Proteomes" id="UP000214603">
    <property type="component" value="Unassembled WGS sequence"/>
</dbReference>
<dbReference type="InterPro" id="IPR032710">
    <property type="entry name" value="NTF2-like_dom_sf"/>
</dbReference>
<evidence type="ECO:0000259" key="1">
    <source>
        <dbReference type="Pfam" id="PF13577"/>
    </source>
</evidence>
<evidence type="ECO:0000313" key="2">
    <source>
        <dbReference type="EMBL" id="OWT60281.1"/>
    </source>
</evidence>
<dbReference type="AlphaFoldDB" id="A0A225MLA0"/>
<protein>
    <recommendedName>
        <fullName evidence="1">SnoaL-like domain-containing protein</fullName>
    </recommendedName>
</protein>
<comment type="caution">
    <text evidence="2">The sequence shown here is derived from an EMBL/GenBank/DDBJ whole genome shotgun (WGS) entry which is preliminary data.</text>
</comment>
<accession>A0A225MLA0</accession>
<organism evidence="2 3">
    <name type="scientific">Candidimonas nitroreducens</name>
    <dbReference type="NCBI Taxonomy" id="683354"/>
    <lineage>
        <taxon>Bacteria</taxon>
        <taxon>Pseudomonadati</taxon>
        <taxon>Pseudomonadota</taxon>
        <taxon>Betaproteobacteria</taxon>
        <taxon>Burkholderiales</taxon>
        <taxon>Alcaligenaceae</taxon>
        <taxon>Candidimonas</taxon>
    </lineage>
</organism>
<proteinExistence type="predicted"/>